<keyword evidence="2" id="KW-0418">Kinase</keyword>
<dbReference type="EMBL" id="NEFY01000003">
    <property type="protein sequence ID" value="OZC36859.1"/>
    <property type="molecule type" value="Genomic_DNA"/>
</dbReference>
<keyword evidence="3" id="KW-1185">Reference proteome</keyword>
<reference evidence="2 3" key="1">
    <citation type="submission" date="2017-06" db="EMBL/GenBank/DDBJ databases">
        <title>Draft genome sequence of the halophilic bacterium Marinobacter vinifirmus FB1.</title>
        <authorList>
            <person name="Stepanov V.G."/>
            <person name="Roberts D.J."/>
            <person name="Fox G.E."/>
        </authorList>
    </citation>
    <scope>NUCLEOTIDE SEQUENCE [LARGE SCALE GENOMIC DNA]</scope>
    <source>
        <strain evidence="2 3">FB1</strain>
    </source>
</reference>
<organism evidence="2 3">
    <name type="scientific">Marinobacter vinifirmus</name>
    <dbReference type="NCBI Taxonomy" id="355591"/>
    <lineage>
        <taxon>Bacteria</taxon>
        <taxon>Pseudomonadati</taxon>
        <taxon>Pseudomonadota</taxon>
        <taxon>Gammaproteobacteria</taxon>
        <taxon>Pseudomonadales</taxon>
        <taxon>Marinobacteraceae</taxon>
        <taxon>Marinobacter</taxon>
    </lineage>
</organism>
<keyword evidence="2" id="KW-0808">Transferase</keyword>
<keyword evidence="1" id="KW-0812">Transmembrane</keyword>
<feature type="transmembrane region" description="Helical" evidence="1">
    <location>
        <begin position="126"/>
        <end position="147"/>
    </location>
</feature>
<protein>
    <submittedName>
        <fullName evidence="2">Aspartate kinase</fullName>
    </submittedName>
</protein>
<dbReference type="GO" id="GO:0016301">
    <property type="term" value="F:kinase activity"/>
    <property type="evidence" value="ECO:0007669"/>
    <property type="project" value="UniProtKB-KW"/>
</dbReference>
<dbReference type="AlphaFoldDB" id="A0A7Z1DVL5"/>
<sequence>MIAVARLAILVGIAGLVPFITGVVGLFALPANSVAILGWFYLYSAGILAFMGGIYWTMALQLENRSYPQSPLVTMLLSQVFFVGAGLGLLLPTPQKILLYTVAFALLYLVDARWMRQYWPAWYLKLRLLLTVVVLLCQLTVGAWFWLLHGG</sequence>
<evidence type="ECO:0000313" key="2">
    <source>
        <dbReference type="EMBL" id="OZC36859.1"/>
    </source>
</evidence>
<feature type="transmembrane region" description="Helical" evidence="1">
    <location>
        <begin position="97"/>
        <end position="114"/>
    </location>
</feature>
<gene>
    <name evidence="2" type="ORF">B9Q17_08745</name>
</gene>
<dbReference type="PANTHER" id="PTHR15887">
    <property type="entry name" value="TRANSMEMBRANE PROTEIN 69"/>
    <property type="match status" value="1"/>
</dbReference>
<name>A0A7Z1DVL5_9GAMM</name>
<feature type="transmembrane region" description="Helical" evidence="1">
    <location>
        <begin position="7"/>
        <end position="28"/>
    </location>
</feature>
<dbReference type="RefSeq" id="WP_094624380.1">
    <property type="nucleotide sequence ID" value="NZ_NEFY01000003.1"/>
</dbReference>
<evidence type="ECO:0000313" key="3">
    <source>
        <dbReference type="Proteomes" id="UP000216984"/>
    </source>
</evidence>
<comment type="caution">
    <text evidence="2">The sequence shown here is derived from an EMBL/GenBank/DDBJ whole genome shotgun (WGS) entry which is preliminary data.</text>
</comment>
<dbReference type="PANTHER" id="PTHR15887:SF1">
    <property type="entry name" value="TRANSMEMBRANE PROTEIN 69"/>
    <property type="match status" value="1"/>
</dbReference>
<feature type="transmembrane region" description="Helical" evidence="1">
    <location>
        <begin position="40"/>
        <end position="60"/>
    </location>
</feature>
<keyword evidence="1" id="KW-1133">Transmembrane helix</keyword>
<proteinExistence type="predicted"/>
<dbReference type="Pfam" id="PF11911">
    <property type="entry name" value="DUF3429"/>
    <property type="match status" value="1"/>
</dbReference>
<feature type="transmembrane region" description="Helical" evidence="1">
    <location>
        <begin position="72"/>
        <end position="91"/>
    </location>
</feature>
<accession>A0A7Z1DVL5</accession>
<dbReference type="Proteomes" id="UP000216984">
    <property type="component" value="Unassembled WGS sequence"/>
</dbReference>
<dbReference type="InterPro" id="IPR021836">
    <property type="entry name" value="DUF3429"/>
</dbReference>
<keyword evidence="1" id="KW-0472">Membrane</keyword>
<evidence type="ECO:0000256" key="1">
    <source>
        <dbReference type="SAM" id="Phobius"/>
    </source>
</evidence>